<name>A0A0G0Y3A3_9BACT</name>
<gene>
    <name evidence="2" type="ORF">UU56_C0012G0020</name>
</gene>
<sequence>MRKGFGLIEFMIVITVFGIATAVITASFLTFERNQRLKSAASMLKNDIRLIQNKALGGDKSTPNCSKVTDPAPVLVGWYLNVVKGSSEYTLNSDCRNKDSIEDPDILIKIVSLPRGVKISDVQYGNSSPVSKDAINVLFQPLTHNTSFHDALLAITPPFLDNSGNLKDLLGSLPQEMLSIILAGDQGGTYKVIVQPSGEVNEQK</sequence>
<reference evidence="2 3" key="1">
    <citation type="journal article" date="2015" name="Nature">
        <title>rRNA introns, odd ribosomes, and small enigmatic genomes across a large radiation of phyla.</title>
        <authorList>
            <person name="Brown C.T."/>
            <person name="Hug L.A."/>
            <person name="Thomas B.C."/>
            <person name="Sharon I."/>
            <person name="Castelle C.J."/>
            <person name="Singh A."/>
            <person name="Wilkins M.J."/>
            <person name="Williams K.H."/>
            <person name="Banfield J.F."/>
        </authorList>
    </citation>
    <scope>NUCLEOTIDE SEQUENCE [LARGE SCALE GENOMIC DNA]</scope>
</reference>
<evidence type="ECO:0008006" key="4">
    <source>
        <dbReference type="Google" id="ProtNLM"/>
    </source>
</evidence>
<dbReference type="NCBIfam" id="TIGR02532">
    <property type="entry name" value="IV_pilin_GFxxxE"/>
    <property type="match status" value="1"/>
</dbReference>
<accession>A0A0G0Y3A3</accession>
<keyword evidence="1" id="KW-0472">Membrane</keyword>
<organism evidence="2 3">
    <name type="scientific">Candidatus Curtissbacteria bacterium GW2011_GWA2_41_24</name>
    <dbReference type="NCBI Taxonomy" id="1618411"/>
    <lineage>
        <taxon>Bacteria</taxon>
        <taxon>Candidatus Curtissiibacteriota</taxon>
    </lineage>
</organism>
<evidence type="ECO:0000256" key="1">
    <source>
        <dbReference type="SAM" id="Phobius"/>
    </source>
</evidence>
<dbReference type="Proteomes" id="UP000034493">
    <property type="component" value="Unassembled WGS sequence"/>
</dbReference>
<dbReference type="AlphaFoldDB" id="A0A0G0Y3A3"/>
<dbReference type="Pfam" id="PF07963">
    <property type="entry name" value="N_methyl"/>
    <property type="match status" value="1"/>
</dbReference>
<evidence type="ECO:0000313" key="2">
    <source>
        <dbReference type="EMBL" id="KKS03946.1"/>
    </source>
</evidence>
<dbReference type="EMBL" id="LCBC01000012">
    <property type="protein sequence ID" value="KKS03946.1"/>
    <property type="molecule type" value="Genomic_DNA"/>
</dbReference>
<dbReference type="InterPro" id="IPR012902">
    <property type="entry name" value="N_methyl_site"/>
</dbReference>
<keyword evidence="1" id="KW-1133">Transmembrane helix</keyword>
<dbReference type="SUPFAM" id="SSF54523">
    <property type="entry name" value="Pili subunits"/>
    <property type="match status" value="1"/>
</dbReference>
<keyword evidence="1" id="KW-0812">Transmembrane</keyword>
<comment type="caution">
    <text evidence="2">The sequence shown here is derived from an EMBL/GenBank/DDBJ whole genome shotgun (WGS) entry which is preliminary data.</text>
</comment>
<feature type="transmembrane region" description="Helical" evidence="1">
    <location>
        <begin position="6"/>
        <end position="29"/>
    </location>
</feature>
<protein>
    <recommendedName>
        <fullName evidence="4">Type II secretion system protein</fullName>
    </recommendedName>
</protein>
<dbReference type="InterPro" id="IPR045584">
    <property type="entry name" value="Pilin-like"/>
</dbReference>
<proteinExistence type="predicted"/>
<dbReference type="Gene3D" id="3.30.700.10">
    <property type="entry name" value="Glycoprotein, Type 4 Pilin"/>
    <property type="match status" value="1"/>
</dbReference>
<evidence type="ECO:0000313" key="3">
    <source>
        <dbReference type="Proteomes" id="UP000034493"/>
    </source>
</evidence>